<dbReference type="Proteomes" id="UP001221757">
    <property type="component" value="Unassembled WGS sequence"/>
</dbReference>
<gene>
    <name evidence="1" type="ORF">B0H17DRAFT_1101161</name>
</gene>
<feature type="non-terminal residue" evidence="1">
    <location>
        <position position="1"/>
    </location>
</feature>
<dbReference type="EMBL" id="JARKIE010000341">
    <property type="protein sequence ID" value="KAJ7652953.1"/>
    <property type="molecule type" value="Genomic_DNA"/>
</dbReference>
<reference evidence="1" key="1">
    <citation type="submission" date="2023-03" db="EMBL/GenBank/DDBJ databases">
        <title>Massive genome expansion in bonnet fungi (Mycena s.s.) driven by repeated elements and novel gene families across ecological guilds.</title>
        <authorList>
            <consortium name="Lawrence Berkeley National Laboratory"/>
            <person name="Harder C.B."/>
            <person name="Miyauchi S."/>
            <person name="Viragh M."/>
            <person name="Kuo A."/>
            <person name="Thoen E."/>
            <person name="Andreopoulos B."/>
            <person name="Lu D."/>
            <person name="Skrede I."/>
            <person name="Drula E."/>
            <person name="Henrissat B."/>
            <person name="Morin E."/>
            <person name="Kohler A."/>
            <person name="Barry K."/>
            <person name="LaButti K."/>
            <person name="Morin E."/>
            <person name="Salamov A."/>
            <person name="Lipzen A."/>
            <person name="Mereny Z."/>
            <person name="Hegedus B."/>
            <person name="Baldrian P."/>
            <person name="Stursova M."/>
            <person name="Weitz H."/>
            <person name="Taylor A."/>
            <person name="Grigoriev I.V."/>
            <person name="Nagy L.G."/>
            <person name="Martin F."/>
            <person name="Kauserud H."/>
        </authorList>
    </citation>
    <scope>NUCLEOTIDE SEQUENCE</scope>
    <source>
        <strain evidence="1">CBHHK067</strain>
    </source>
</reference>
<keyword evidence="2" id="KW-1185">Reference proteome</keyword>
<evidence type="ECO:0000313" key="1">
    <source>
        <dbReference type="EMBL" id="KAJ7652953.1"/>
    </source>
</evidence>
<protein>
    <submittedName>
        <fullName evidence="1">Uncharacterized protein</fullName>
    </submittedName>
</protein>
<dbReference type="AlphaFoldDB" id="A0AAD7CMU4"/>
<accession>A0AAD7CMU4</accession>
<name>A0AAD7CMU4_MYCRO</name>
<evidence type="ECO:0000313" key="2">
    <source>
        <dbReference type="Proteomes" id="UP001221757"/>
    </source>
</evidence>
<sequence>KWYSRFHKSVRVLIKWCCSFCAYFCLTLSRLCSTVRQQTCIAFLLNLVIRGE</sequence>
<proteinExistence type="predicted"/>
<comment type="caution">
    <text evidence="1">The sequence shown here is derived from an EMBL/GenBank/DDBJ whole genome shotgun (WGS) entry which is preliminary data.</text>
</comment>
<organism evidence="1 2">
    <name type="scientific">Mycena rosella</name>
    <name type="common">Pink bonnet</name>
    <name type="synonym">Agaricus rosellus</name>
    <dbReference type="NCBI Taxonomy" id="1033263"/>
    <lineage>
        <taxon>Eukaryota</taxon>
        <taxon>Fungi</taxon>
        <taxon>Dikarya</taxon>
        <taxon>Basidiomycota</taxon>
        <taxon>Agaricomycotina</taxon>
        <taxon>Agaricomycetes</taxon>
        <taxon>Agaricomycetidae</taxon>
        <taxon>Agaricales</taxon>
        <taxon>Marasmiineae</taxon>
        <taxon>Mycenaceae</taxon>
        <taxon>Mycena</taxon>
    </lineage>
</organism>